<sequence length="156" mass="17971">MKIIFLDFDGVMDTAYYDMVLVSKGLQEVDEYGVLFDPACVRNLETIIRKTKADIVVTSSWKYLMSYEEFLEMWNARNLPGFITDTTPNISNHRGDEIDAWIRECKTECEYVIIDDLDANNFNEHHLPHLITVNPYNGLDEIAVKQAIEILGMDVS</sequence>
<proteinExistence type="predicted"/>
<evidence type="ECO:0000313" key="4">
    <source>
        <dbReference type="Proteomes" id="UP000263754"/>
    </source>
</evidence>
<comment type="caution">
    <text evidence="1">The sequence shown here is derived from an EMBL/GenBank/DDBJ whole genome shotgun (WGS) entry which is preliminary data.</text>
</comment>
<dbReference type="EMBL" id="QRVP01000009">
    <property type="protein sequence ID" value="RGS54313.1"/>
    <property type="molecule type" value="Genomic_DNA"/>
</dbReference>
<organism evidence="1 4">
    <name type="scientific">Bacteroides uniformis</name>
    <dbReference type="NCBI Taxonomy" id="820"/>
    <lineage>
        <taxon>Bacteria</taxon>
        <taxon>Pseudomonadati</taxon>
        <taxon>Bacteroidota</taxon>
        <taxon>Bacteroidia</taxon>
        <taxon>Bacteroidales</taxon>
        <taxon>Bacteroidaceae</taxon>
        <taxon>Bacteroides</taxon>
    </lineage>
</organism>
<evidence type="ECO:0000313" key="3">
    <source>
        <dbReference type="EMBL" id="RGS54313.1"/>
    </source>
</evidence>
<dbReference type="Proteomes" id="UP000283680">
    <property type="component" value="Unassembled WGS sequence"/>
</dbReference>
<evidence type="ECO:0000313" key="2">
    <source>
        <dbReference type="EMBL" id="RGQ54684.1"/>
    </source>
</evidence>
<dbReference type="RefSeq" id="WP_117878644.1">
    <property type="nucleotide sequence ID" value="NZ_JAQCPB010000012.1"/>
</dbReference>
<reference evidence="4 5" key="1">
    <citation type="submission" date="2018-08" db="EMBL/GenBank/DDBJ databases">
        <title>A genome reference for cultivated species of the human gut microbiota.</title>
        <authorList>
            <person name="Zou Y."/>
            <person name="Xue W."/>
            <person name="Luo G."/>
        </authorList>
    </citation>
    <scope>NUCLEOTIDE SEQUENCE [LARGE SCALE GENOMIC DNA]</scope>
    <source>
        <strain evidence="3 6">AF21-53</strain>
        <strain evidence="2 5">AF28-11</strain>
        <strain evidence="1 4">TM10-17</strain>
    </source>
</reference>
<accession>A0A374MTP7</accession>
<evidence type="ECO:0000313" key="6">
    <source>
        <dbReference type="Proteomes" id="UP000285283"/>
    </source>
</evidence>
<dbReference type="Pfam" id="PF18143">
    <property type="entry name" value="HAD_SAK_2"/>
    <property type="match status" value="1"/>
</dbReference>
<dbReference type="AlphaFoldDB" id="A0A374MTP7"/>
<gene>
    <name evidence="3" type="ORF">DWX87_10855</name>
    <name evidence="2" type="ORF">DWY92_01470</name>
    <name evidence="1" type="ORF">DXD90_12725</name>
</gene>
<evidence type="ECO:0000313" key="1">
    <source>
        <dbReference type="EMBL" id="RGI74826.1"/>
    </source>
</evidence>
<protein>
    <submittedName>
        <fullName evidence="1">Uncharacterized protein</fullName>
    </submittedName>
</protein>
<dbReference type="Proteomes" id="UP000263754">
    <property type="component" value="Unassembled WGS sequence"/>
</dbReference>
<dbReference type="EMBL" id="QSOF01000017">
    <property type="protein sequence ID" value="RGI74826.1"/>
    <property type="molecule type" value="Genomic_DNA"/>
</dbReference>
<name>A0A374MTP7_BACUN</name>
<dbReference type="Proteomes" id="UP000285283">
    <property type="component" value="Unassembled WGS sequence"/>
</dbReference>
<evidence type="ECO:0000313" key="5">
    <source>
        <dbReference type="Proteomes" id="UP000283680"/>
    </source>
</evidence>
<dbReference type="EMBL" id="QRTH01000001">
    <property type="protein sequence ID" value="RGQ54684.1"/>
    <property type="molecule type" value="Genomic_DNA"/>
</dbReference>